<dbReference type="RefSeq" id="WP_110047543.1">
    <property type="nucleotide sequence ID" value="NZ_CP054613.1"/>
</dbReference>
<evidence type="ECO:0000313" key="5">
    <source>
        <dbReference type="EMBL" id="PWV89357.1"/>
    </source>
</evidence>
<organism evidence="5 6">
    <name type="scientific">Paenibacillus cellulosilyticus</name>
    <dbReference type="NCBI Taxonomy" id="375489"/>
    <lineage>
        <taxon>Bacteria</taxon>
        <taxon>Bacillati</taxon>
        <taxon>Bacillota</taxon>
        <taxon>Bacilli</taxon>
        <taxon>Bacillales</taxon>
        <taxon>Paenibacillaceae</taxon>
        <taxon>Paenibacillus</taxon>
    </lineage>
</organism>
<dbReference type="InterPro" id="IPR010982">
    <property type="entry name" value="Lambda_DNA-bd_dom_sf"/>
</dbReference>
<dbReference type="GO" id="GO:0003700">
    <property type="term" value="F:DNA-binding transcription factor activity"/>
    <property type="evidence" value="ECO:0007669"/>
    <property type="project" value="TreeGrafter"/>
</dbReference>
<dbReference type="InterPro" id="IPR046335">
    <property type="entry name" value="LacI/GalR-like_sensor"/>
</dbReference>
<feature type="domain" description="HTH lacI-type" evidence="4">
    <location>
        <begin position="1"/>
        <end position="54"/>
    </location>
</feature>
<evidence type="ECO:0000256" key="2">
    <source>
        <dbReference type="ARBA" id="ARBA00023125"/>
    </source>
</evidence>
<dbReference type="PANTHER" id="PTHR30146">
    <property type="entry name" value="LACI-RELATED TRANSCRIPTIONAL REPRESSOR"/>
    <property type="match status" value="1"/>
</dbReference>
<dbReference type="Gene3D" id="3.40.50.2300">
    <property type="match status" value="2"/>
</dbReference>
<keyword evidence="1" id="KW-0805">Transcription regulation</keyword>
<evidence type="ECO:0000313" key="6">
    <source>
        <dbReference type="Proteomes" id="UP000246635"/>
    </source>
</evidence>
<dbReference type="CDD" id="cd06267">
    <property type="entry name" value="PBP1_LacI_sugar_binding-like"/>
    <property type="match status" value="1"/>
</dbReference>
<dbReference type="Proteomes" id="UP000246635">
    <property type="component" value="Unassembled WGS sequence"/>
</dbReference>
<keyword evidence="3" id="KW-0804">Transcription</keyword>
<dbReference type="CDD" id="cd01392">
    <property type="entry name" value="HTH_LacI"/>
    <property type="match status" value="1"/>
</dbReference>
<name>A0A2V2YD17_9BACL</name>
<evidence type="ECO:0000256" key="3">
    <source>
        <dbReference type="ARBA" id="ARBA00023163"/>
    </source>
</evidence>
<proteinExistence type="predicted"/>
<keyword evidence="2" id="KW-0238">DNA-binding</keyword>
<dbReference type="AlphaFoldDB" id="A0A2V2YD17"/>
<dbReference type="Pfam" id="PF00356">
    <property type="entry name" value="LacI"/>
    <property type="match status" value="1"/>
</dbReference>
<keyword evidence="6" id="KW-1185">Reference proteome</keyword>
<dbReference type="GO" id="GO:0000976">
    <property type="term" value="F:transcription cis-regulatory region binding"/>
    <property type="evidence" value="ECO:0007669"/>
    <property type="project" value="TreeGrafter"/>
</dbReference>
<dbReference type="PROSITE" id="PS50932">
    <property type="entry name" value="HTH_LACI_2"/>
    <property type="match status" value="1"/>
</dbReference>
<dbReference type="EMBL" id="QGTQ01000047">
    <property type="protein sequence ID" value="PWV89357.1"/>
    <property type="molecule type" value="Genomic_DNA"/>
</dbReference>
<accession>A0A2V2YD17</accession>
<protein>
    <submittedName>
        <fullName evidence="5">LacI family transcriptional regulator</fullName>
    </submittedName>
</protein>
<evidence type="ECO:0000256" key="1">
    <source>
        <dbReference type="ARBA" id="ARBA00023015"/>
    </source>
</evidence>
<sequence length="348" mass="37629">MRQQVAKLAGVSEATVSRVLNGVGPVKEATKQRVLAAAAELGYVPNALAQQFARKKSGNLGVVLPHMAKVSLFSTYYFSEMLSGIGSEVQASGNDLLLLFREADQPRNYTALFQSQKIDALIVLGARNMELDRTALEELTQEGYPFCVLNQRFGPRGSESPFLTVDADHWSGSQEAVRHLIDIGCRRIAFINGPEQYSNSIDRREGYLSVLVQSGLPIEQPLMLTGNYSRKSGYELANQLAELIKSGQADSVFAANDRMAIGAMQGLREHGLEAGRDYALCGYDDADAARMASPQLTSVAVPFQEMGRKAASLVLGGGSIGADASRSAVLPVQLVIRESTGVQQRRSK</sequence>
<dbReference type="PANTHER" id="PTHR30146:SF109">
    <property type="entry name" value="HTH-TYPE TRANSCRIPTIONAL REGULATOR GALS"/>
    <property type="match status" value="1"/>
</dbReference>
<dbReference type="SUPFAM" id="SSF53822">
    <property type="entry name" value="Periplasmic binding protein-like I"/>
    <property type="match status" value="1"/>
</dbReference>
<dbReference type="SMART" id="SM00354">
    <property type="entry name" value="HTH_LACI"/>
    <property type="match status" value="1"/>
</dbReference>
<dbReference type="InterPro" id="IPR000843">
    <property type="entry name" value="HTH_LacI"/>
</dbReference>
<dbReference type="SUPFAM" id="SSF47413">
    <property type="entry name" value="lambda repressor-like DNA-binding domains"/>
    <property type="match status" value="1"/>
</dbReference>
<dbReference type="InterPro" id="IPR028082">
    <property type="entry name" value="Peripla_BP_I"/>
</dbReference>
<reference evidence="5 6" key="1">
    <citation type="submission" date="2018-05" db="EMBL/GenBank/DDBJ databases">
        <title>Genomic Encyclopedia of Type Strains, Phase III (KMG-III): the genomes of soil and plant-associated and newly described type strains.</title>
        <authorList>
            <person name="Whitman W."/>
        </authorList>
    </citation>
    <scope>NUCLEOTIDE SEQUENCE [LARGE SCALE GENOMIC DNA]</scope>
    <source>
        <strain evidence="5 6">CECT 5696</strain>
    </source>
</reference>
<evidence type="ECO:0000259" key="4">
    <source>
        <dbReference type="PROSITE" id="PS50932"/>
    </source>
</evidence>
<dbReference type="Gene3D" id="1.10.260.40">
    <property type="entry name" value="lambda repressor-like DNA-binding domains"/>
    <property type="match status" value="1"/>
</dbReference>
<dbReference type="Pfam" id="PF13377">
    <property type="entry name" value="Peripla_BP_3"/>
    <property type="match status" value="1"/>
</dbReference>
<comment type="caution">
    <text evidence="5">The sequence shown here is derived from an EMBL/GenBank/DDBJ whole genome shotgun (WGS) entry which is preliminary data.</text>
</comment>
<gene>
    <name evidence="5" type="ORF">DFQ01_1478</name>
</gene>
<dbReference type="OrthoDB" id="2831239at2"/>